<evidence type="ECO:0000313" key="6">
    <source>
        <dbReference type="Proteomes" id="UP000822331"/>
    </source>
</evidence>
<feature type="domain" description="HTH deoR-type" evidence="4">
    <location>
        <begin position="11"/>
        <end position="66"/>
    </location>
</feature>
<evidence type="ECO:0000259" key="4">
    <source>
        <dbReference type="PROSITE" id="PS51000"/>
    </source>
</evidence>
<gene>
    <name evidence="5" type="ORF">G6L72_22440</name>
</gene>
<keyword evidence="3" id="KW-0804">Transcription</keyword>
<dbReference type="Pfam" id="PF08220">
    <property type="entry name" value="HTH_DeoR"/>
    <property type="match status" value="1"/>
</dbReference>
<accession>A0ABX2JB42</accession>
<dbReference type="InterPro" id="IPR001034">
    <property type="entry name" value="DeoR_HTH"/>
</dbReference>
<dbReference type="Gene3D" id="3.40.50.1360">
    <property type="match status" value="1"/>
</dbReference>
<dbReference type="RefSeq" id="WP_174003318.1">
    <property type="nucleotide sequence ID" value="NZ_JAAMCN010000019.1"/>
</dbReference>
<dbReference type="SUPFAM" id="SSF100950">
    <property type="entry name" value="NagB/RpiA/CoA transferase-like"/>
    <property type="match status" value="1"/>
</dbReference>
<reference evidence="5 6" key="1">
    <citation type="journal article" date="2020" name="Science">
        <title>Unexpected conservation and global transmission of agrobacterial virulence plasmids.</title>
        <authorList>
            <person name="Weisberg A.J."/>
            <person name="Davis E.W. 2nd"/>
            <person name="Tabima J."/>
            <person name="Belcher M.S."/>
            <person name="Miller M."/>
            <person name="Kuo C.H."/>
            <person name="Loper J.E."/>
            <person name="Grunwald N.J."/>
            <person name="Putnam M.L."/>
            <person name="Chang J.H."/>
        </authorList>
    </citation>
    <scope>NUCLEOTIDE SEQUENCE [LARGE SCALE GENOMIC DNA]</scope>
    <source>
        <strain evidence="5 6">A19/93</strain>
    </source>
</reference>
<dbReference type="PANTHER" id="PTHR30363">
    <property type="entry name" value="HTH-TYPE TRANSCRIPTIONAL REGULATOR SRLR-RELATED"/>
    <property type="match status" value="1"/>
</dbReference>
<dbReference type="InterPro" id="IPR037171">
    <property type="entry name" value="NagB/RpiA_transferase-like"/>
</dbReference>
<comment type="caution">
    <text evidence="5">The sequence shown here is derived from an EMBL/GenBank/DDBJ whole genome shotgun (WGS) entry which is preliminary data.</text>
</comment>
<keyword evidence="2" id="KW-0805">Transcription regulation</keyword>
<sequence>MTNEDRQSQNLTSRQAEIVAIVGENGYTTLESLAARFSVSMQSVRRDIIQLDQMRLIQRFHGGAGPSDSTIRLGYQEKRARSAEAKTKIARRTVELIPEGSTIYLDVGTTVEAIAQELRGRVTGLRVFTTSLATGMILAGEPDLELHVIGGTARGADGSLAGATTVATISSIRFDLAFIGYSGFDDDGTVMDYDLEKIAVKQAAMRRSDKAVAVGDHSKFEQHAIAQIAAPHSFTRLVTDARPPARLAEMFSSAGLDVVIA</sequence>
<dbReference type="PRINTS" id="PR00037">
    <property type="entry name" value="HTHLACR"/>
</dbReference>
<dbReference type="EMBL" id="JAAMCP010000015">
    <property type="protein sequence ID" value="NTF39465.1"/>
    <property type="molecule type" value="Genomic_DNA"/>
</dbReference>
<dbReference type="PROSITE" id="PS51000">
    <property type="entry name" value="HTH_DEOR_2"/>
    <property type="match status" value="1"/>
</dbReference>
<dbReference type="InterPro" id="IPR014036">
    <property type="entry name" value="DeoR-like_C"/>
</dbReference>
<evidence type="ECO:0000256" key="2">
    <source>
        <dbReference type="ARBA" id="ARBA00023015"/>
    </source>
</evidence>
<keyword evidence="6" id="KW-1185">Reference proteome</keyword>
<evidence type="ECO:0000256" key="3">
    <source>
        <dbReference type="ARBA" id="ARBA00023163"/>
    </source>
</evidence>
<dbReference type="SMART" id="SM01134">
    <property type="entry name" value="DeoRC"/>
    <property type="match status" value="1"/>
</dbReference>
<evidence type="ECO:0000256" key="1">
    <source>
        <dbReference type="ARBA" id="ARBA00022491"/>
    </source>
</evidence>
<dbReference type="InterPro" id="IPR036390">
    <property type="entry name" value="WH_DNA-bd_sf"/>
</dbReference>
<dbReference type="PANTHER" id="PTHR30363:SF4">
    <property type="entry name" value="GLYCEROL-3-PHOSPHATE REGULON REPRESSOR"/>
    <property type="match status" value="1"/>
</dbReference>
<dbReference type="SUPFAM" id="SSF46785">
    <property type="entry name" value="Winged helix' DNA-binding domain"/>
    <property type="match status" value="1"/>
</dbReference>
<proteinExistence type="predicted"/>
<dbReference type="InterPro" id="IPR050313">
    <property type="entry name" value="Carb_Metab_HTH_regulators"/>
</dbReference>
<keyword evidence="1" id="KW-0678">Repressor</keyword>
<dbReference type="Pfam" id="PF00455">
    <property type="entry name" value="DeoRC"/>
    <property type="match status" value="1"/>
</dbReference>
<protein>
    <submittedName>
        <fullName evidence="5">DeoR/GlpR transcriptional regulator</fullName>
    </submittedName>
</protein>
<name>A0ABX2JB42_9HYPH</name>
<dbReference type="Gene3D" id="1.10.10.10">
    <property type="entry name" value="Winged helix-like DNA-binding domain superfamily/Winged helix DNA-binding domain"/>
    <property type="match status" value="1"/>
</dbReference>
<dbReference type="InterPro" id="IPR036388">
    <property type="entry name" value="WH-like_DNA-bd_sf"/>
</dbReference>
<dbReference type="Proteomes" id="UP000822331">
    <property type="component" value="Unassembled WGS sequence"/>
</dbReference>
<organism evidence="5 6">
    <name type="scientific">Agrobacterium rubi</name>
    <dbReference type="NCBI Taxonomy" id="28099"/>
    <lineage>
        <taxon>Bacteria</taxon>
        <taxon>Pseudomonadati</taxon>
        <taxon>Pseudomonadota</taxon>
        <taxon>Alphaproteobacteria</taxon>
        <taxon>Hyphomicrobiales</taxon>
        <taxon>Rhizobiaceae</taxon>
        <taxon>Rhizobium/Agrobacterium group</taxon>
        <taxon>Agrobacterium</taxon>
    </lineage>
</organism>
<evidence type="ECO:0000313" key="5">
    <source>
        <dbReference type="EMBL" id="NTF39465.1"/>
    </source>
</evidence>
<dbReference type="SMART" id="SM00420">
    <property type="entry name" value="HTH_DEOR"/>
    <property type="match status" value="1"/>
</dbReference>